<evidence type="ECO:0000313" key="3">
    <source>
        <dbReference type="Proteomes" id="UP000008281"/>
    </source>
</evidence>
<dbReference type="GeneID" id="9814717"/>
<reference evidence="2" key="1">
    <citation type="submission" date="2007-07" db="EMBL/GenBank/DDBJ databases">
        <title>PCAP assembly of the Caenorhabditis remanei genome.</title>
        <authorList>
            <consortium name="The Caenorhabditis remanei Sequencing Consortium"/>
            <person name="Wilson R.K."/>
        </authorList>
    </citation>
    <scope>NUCLEOTIDE SEQUENCE [LARGE SCALE GENOMIC DNA]</scope>
    <source>
        <strain evidence="2">PB4641</strain>
    </source>
</reference>
<dbReference type="EMBL" id="DS268414">
    <property type="protein sequence ID" value="EFP09261.1"/>
    <property type="molecule type" value="Genomic_DNA"/>
</dbReference>
<dbReference type="OMA" id="TSMISTE"/>
<organism evidence="3">
    <name type="scientific">Caenorhabditis remanei</name>
    <name type="common">Caenorhabditis vulgaris</name>
    <dbReference type="NCBI Taxonomy" id="31234"/>
    <lineage>
        <taxon>Eukaryota</taxon>
        <taxon>Metazoa</taxon>
        <taxon>Ecdysozoa</taxon>
        <taxon>Nematoda</taxon>
        <taxon>Chromadorea</taxon>
        <taxon>Rhabditida</taxon>
        <taxon>Rhabditina</taxon>
        <taxon>Rhabditomorpha</taxon>
        <taxon>Rhabditoidea</taxon>
        <taxon>Rhabditidae</taxon>
        <taxon>Peloderinae</taxon>
        <taxon>Caenorhabditis</taxon>
    </lineage>
</organism>
<protein>
    <submittedName>
        <fullName evidence="2">Uncharacterized protein</fullName>
    </submittedName>
</protein>
<dbReference type="HOGENOM" id="CLU_1628525_0_0_1"/>
<accession>E3LSA4</accession>
<gene>
    <name evidence="2" type="ORF">CRE_25558</name>
</gene>
<evidence type="ECO:0000313" key="2">
    <source>
        <dbReference type="EMBL" id="EFP09261.1"/>
    </source>
</evidence>
<proteinExistence type="predicted"/>
<feature type="region of interest" description="Disordered" evidence="1">
    <location>
        <begin position="1"/>
        <end position="43"/>
    </location>
</feature>
<name>E3LSA4_CAERE</name>
<feature type="region of interest" description="Disordered" evidence="1">
    <location>
        <begin position="144"/>
        <end position="164"/>
    </location>
</feature>
<dbReference type="Proteomes" id="UP000008281">
    <property type="component" value="Unassembled WGS sequence"/>
</dbReference>
<keyword evidence="3" id="KW-1185">Reference proteome</keyword>
<evidence type="ECO:0000256" key="1">
    <source>
        <dbReference type="SAM" id="MobiDB-lite"/>
    </source>
</evidence>
<dbReference type="InParanoid" id="E3LSA4"/>
<sequence length="164" mass="18075">MLKSLLSLVTPSNKDKKKKRSTAGLSSQPPQPMETSFFSEADASTLNETNVTIPIGEGRDDISIVSTSRMLGDLPFSFVERKNRASSFDFCLSDDSPKDIVVHRRSLQPATPTPNQSDAEHSFIENIFDSPGQRNRLHSMIGENIYETGNGSPQKVSNRSSKKS</sequence>
<dbReference type="OrthoDB" id="5780826at2759"/>
<dbReference type="KEGG" id="crq:GCK72_009484"/>
<dbReference type="FunCoup" id="E3LSA4">
    <property type="interactions" value="1777"/>
</dbReference>
<dbReference type="eggNOG" id="ENOG502THY0">
    <property type="taxonomic scope" value="Eukaryota"/>
</dbReference>
<dbReference type="RefSeq" id="XP_003113007.2">
    <property type="nucleotide sequence ID" value="XM_003112959.2"/>
</dbReference>
<feature type="compositionally biased region" description="Polar residues" evidence="1">
    <location>
        <begin position="147"/>
        <end position="164"/>
    </location>
</feature>
<feature type="compositionally biased region" description="Polar residues" evidence="1">
    <location>
        <begin position="23"/>
        <end position="43"/>
    </location>
</feature>
<dbReference type="CTD" id="9814717"/>
<dbReference type="AlphaFoldDB" id="E3LSA4"/>